<feature type="compositionally biased region" description="Basic residues" evidence="1">
    <location>
        <begin position="453"/>
        <end position="463"/>
    </location>
</feature>
<dbReference type="STRING" id="1016849.A0A0D1Z6T0"/>
<sequence>MPRPAKPPMTLKEAKRAYKKDGVGFQYTASQMARADRQDAQEEKRKKALEKDRQRVESKRKRDEKVERERTVKQKMLDEGRITVEDTWGKVAASQPRLNKFFGQRAAAVVPAKRKIQEQIVARGETTVQDVPVADSDEQTHETHEAQPAPSSVHEATAPVSEVALGQNGAAEPTFNDEGYAGETATPGTSPRFGRGSLVHDNAQRGDVQSQRSKLRELRPSQINARLNRAQNSQASSKSVTPIKAPKEDHSVPPRQSQTGSQNKRVSTPACIVHPLSTESQRYASTPTKDASPGNFDEEDDFTDGIDDDTLLMLCDEQEREISTPSTANASRSPEGLDAERSAPICSGETGECPPPEPQAKASKVTTSKDKEAIPQSSKGLSESFSSVFNEIDDDVFIALAERVEASMPSPAVSCTVVSPTTVITPAMPPRKAVASVVKAETQPRIGMPPPKRSQHPPGRRSSKSSPAPNALGMKATRLAGAGIPSPSGIPRLRTNMPPPKPQSVPHNLHAAPSPDEFVGPGPSTQAIMLEVLEQTEARIQSGLHK</sequence>
<protein>
    <submittedName>
        <fullName evidence="2">Uncharacterized protein</fullName>
    </submittedName>
</protein>
<dbReference type="OrthoDB" id="4160688at2759"/>
<feature type="compositionally biased region" description="Basic and acidic residues" evidence="1">
    <location>
        <begin position="34"/>
        <end position="71"/>
    </location>
</feature>
<feature type="compositionally biased region" description="Polar residues" evidence="1">
    <location>
        <begin position="375"/>
        <end position="384"/>
    </location>
</feature>
<dbReference type="Proteomes" id="UP000053599">
    <property type="component" value="Unassembled WGS sequence"/>
</dbReference>
<name>A0A0D1Z6T0_9EURO</name>
<feature type="compositionally biased region" description="Polar residues" evidence="1">
    <location>
        <begin position="254"/>
        <end position="266"/>
    </location>
</feature>
<evidence type="ECO:0000313" key="3">
    <source>
        <dbReference type="Proteomes" id="UP000053599"/>
    </source>
</evidence>
<organism evidence="2 3">
    <name type="scientific">Exophiala sideris</name>
    <dbReference type="NCBI Taxonomy" id="1016849"/>
    <lineage>
        <taxon>Eukaryota</taxon>
        <taxon>Fungi</taxon>
        <taxon>Dikarya</taxon>
        <taxon>Ascomycota</taxon>
        <taxon>Pezizomycotina</taxon>
        <taxon>Eurotiomycetes</taxon>
        <taxon>Chaetothyriomycetidae</taxon>
        <taxon>Chaetothyriales</taxon>
        <taxon>Herpotrichiellaceae</taxon>
        <taxon>Exophiala</taxon>
    </lineage>
</organism>
<proteinExistence type="predicted"/>
<feature type="region of interest" description="Disordered" evidence="1">
    <location>
        <begin position="121"/>
        <end position="384"/>
    </location>
</feature>
<dbReference type="EMBL" id="KN846952">
    <property type="protein sequence ID" value="KIV82553.1"/>
    <property type="molecule type" value="Genomic_DNA"/>
</dbReference>
<reference evidence="2 3" key="1">
    <citation type="submission" date="2015-01" db="EMBL/GenBank/DDBJ databases">
        <title>The Genome Sequence of Exophiala sideris CBS121828.</title>
        <authorList>
            <consortium name="The Broad Institute Genomics Platform"/>
            <person name="Cuomo C."/>
            <person name="de Hoog S."/>
            <person name="Gorbushina A."/>
            <person name="Stielow B."/>
            <person name="Teixiera M."/>
            <person name="Abouelleil A."/>
            <person name="Chapman S.B."/>
            <person name="Priest M."/>
            <person name="Young S.K."/>
            <person name="Wortman J."/>
            <person name="Nusbaum C."/>
            <person name="Birren B."/>
        </authorList>
    </citation>
    <scope>NUCLEOTIDE SEQUENCE [LARGE SCALE GENOMIC DNA]</scope>
    <source>
        <strain evidence="2 3">CBS 121828</strain>
    </source>
</reference>
<dbReference type="HOGENOM" id="CLU_027656_0_0_1"/>
<feature type="region of interest" description="Disordered" evidence="1">
    <location>
        <begin position="434"/>
        <end position="523"/>
    </location>
</feature>
<gene>
    <name evidence="2" type="ORF">PV11_04655</name>
</gene>
<dbReference type="AlphaFoldDB" id="A0A0D1Z6T0"/>
<feature type="compositionally biased region" description="Acidic residues" evidence="1">
    <location>
        <begin position="296"/>
        <end position="310"/>
    </location>
</feature>
<feature type="compositionally biased region" description="Polar residues" evidence="1">
    <location>
        <begin position="323"/>
        <end position="332"/>
    </location>
</feature>
<accession>A0A0D1Z6T0</accession>
<feature type="compositionally biased region" description="Polar residues" evidence="1">
    <location>
        <begin position="277"/>
        <end position="289"/>
    </location>
</feature>
<evidence type="ECO:0000256" key="1">
    <source>
        <dbReference type="SAM" id="MobiDB-lite"/>
    </source>
</evidence>
<evidence type="ECO:0000313" key="2">
    <source>
        <dbReference type="EMBL" id="KIV82553.1"/>
    </source>
</evidence>
<feature type="compositionally biased region" description="Polar residues" evidence="1">
    <location>
        <begin position="221"/>
        <end position="240"/>
    </location>
</feature>
<feature type="region of interest" description="Disordered" evidence="1">
    <location>
        <begin position="31"/>
        <end position="71"/>
    </location>
</feature>